<sequence length="526" mass="61554">MQEKSSINKYFNSDILKPKIFLALFGIFFSAIIIRLAYVNFEVPLTLDSLEYFFYASDILITGKIPNDYTIANNGWAMLLSGIFWFFQFENIINYMNLQKIISISISSLTIFPIYIFARKYVSIKHSILGAFIFAIEPHLIQNSLFGISDSLYIFLIVISFCFFISNNKKLNYLAFLIAGFSTIVRSEGLFLMLGLSIMFIIKYKNEKFVFPKYTIALALFLLVVLPMSYYKYDVKGEDGIFMRAGNSFLKHTDIVPESNVNSGFPFIHTGIENYSKFFVWNMIPIFGFFVPFGIYFLLKNRNFEKKFLIVSAITMSLPTFYAYSIPLLDGRYFYFLFPIFCIVSLLAIEKFSIKMKNENIIIICIIIGITIASNYYLYEKINNEHEIEVLKIAKIISMDKKIINSFLPEEKYIEVTTLPEKWNEFTEIFEKRYKGKSIRSTLDHNVNTVLVNEKNSLEEYMVFFRETNISHIIVDDKNDLAIFDDIHANEENYSFLIKEFDSKEENFSYHLKIFKIDFENFEEGK</sequence>
<dbReference type="STRING" id="436308.Nmar_0118"/>
<evidence type="ECO:0000256" key="5">
    <source>
        <dbReference type="ARBA" id="ARBA00022692"/>
    </source>
</evidence>
<dbReference type="GO" id="GO:0008610">
    <property type="term" value="P:lipid biosynthetic process"/>
    <property type="evidence" value="ECO:0007669"/>
    <property type="project" value="UniProtKB-ARBA"/>
</dbReference>
<dbReference type="GeneID" id="5773148"/>
<name>A9A157_NITMS</name>
<keyword evidence="3" id="KW-0328">Glycosyltransferase</keyword>
<keyword evidence="7 8" id="KW-0472">Membrane</keyword>
<dbReference type="AlphaFoldDB" id="A9A157"/>
<dbReference type="GO" id="GO:0005886">
    <property type="term" value="C:plasma membrane"/>
    <property type="evidence" value="ECO:0000318"/>
    <property type="project" value="GO_Central"/>
</dbReference>
<organism evidence="9 10">
    <name type="scientific">Nitrosopumilus maritimus (strain SCM1)</name>
    <dbReference type="NCBI Taxonomy" id="436308"/>
    <lineage>
        <taxon>Archaea</taxon>
        <taxon>Nitrososphaerota</taxon>
        <taxon>Nitrososphaeria</taxon>
        <taxon>Nitrosopumilales</taxon>
        <taxon>Nitrosopumilaceae</taxon>
        <taxon>Nitrosopumilus</taxon>
    </lineage>
</organism>
<keyword evidence="4" id="KW-0808">Transferase</keyword>
<dbReference type="GO" id="GO:0016763">
    <property type="term" value="F:pentosyltransferase activity"/>
    <property type="evidence" value="ECO:0000318"/>
    <property type="project" value="GO_Central"/>
</dbReference>
<gene>
    <name evidence="9" type="ordered locus">Nmar_0118</name>
</gene>
<evidence type="ECO:0000256" key="6">
    <source>
        <dbReference type="ARBA" id="ARBA00022989"/>
    </source>
</evidence>
<feature type="transmembrane region" description="Helical" evidence="8">
    <location>
        <begin position="173"/>
        <end position="202"/>
    </location>
</feature>
<evidence type="ECO:0000256" key="8">
    <source>
        <dbReference type="SAM" id="Phobius"/>
    </source>
</evidence>
<dbReference type="EMBL" id="CP000866">
    <property type="protein sequence ID" value="ABX12018.1"/>
    <property type="molecule type" value="Genomic_DNA"/>
</dbReference>
<feature type="transmembrane region" description="Helical" evidence="8">
    <location>
        <begin position="332"/>
        <end position="349"/>
    </location>
</feature>
<evidence type="ECO:0000313" key="10">
    <source>
        <dbReference type="Proteomes" id="UP000000792"/>
    </source>
</evidence>
<dbReference type="PANTHER" id="PTHR33908:SF11">
    <property type="entry name" value="MEMBRANE PROTEIN"/>
    <property type="match status" value="1"/>
</dbReference>
<dbReference type="Proteomes" id="UP000000792">
    <property type="component" value="Chromosome"/>
</dbReference>
<feature type="transmembrane region" description="Helical" evidence="8">
    <location>
        <begin position="214"/>
        <end position="233"/>
    </location>
</feature>
<reference evidence="9 10" key="1">
    <citation type="journal article" date="2010" name="Proc. Natl. Acad. Sci. U.S.A.">
        <title>Nitrosopumilus maritimus genome reveals unique mechanisms for nitrification and autotrophy in globally distributed marine crenarchaea.</title>
        <authorList>
            <person name="Walker C.B."/>
            <person name="de la Torre J.R."/>
            <person name="Klotz M.G."/>
            <person name="Urakawa H."/>
            <person name="Pinel N."/>
            <person name="Arp D.J."/>
            <person name="Brochier-Armanet C."/>
            <person name="Chain P.S."/>
            <person name="Chan P.P."/>
            <person name="Gollabgir A."/>
            <person name="Hemp J."/>
            <person name="Hugler M."/>
            <person name="Karr E.A."/>
            <person name="Konneke M."/>
            <person name="Shin M."/>
            <person name="Lawton T.J."/>
            <person name="Lowe T."/>
            <person name="Martens-Habbena W."/>
            <person name="Sayavedra-Soto L.A."/>
            <person name="Lang D."/>
            <person name="Sievert S.M."/>
            <person name="Rosenzweig A.C."/>
            <person name="Manning G."/>
            <person name="Stahl D.A."/>
        </authorList>
    </citation>
    <scope>NUCLEOTIDE SEQUENCE [LARGE SCALE GENOMIC DNA]</scope>
    <source>
        <strain evidence="9 10">SCM1</strain>
    </source>
</reference>
<evidence type="ECO:0000256" key="7">
    <source>
        <dbReference type="ARBA" id="ARBA00023136"/>
    </source>
</evidence>
<proteinExistence type="predicted"/>
<dbReference type="HOGENOM" id="CLU_520341_0_0_2"/>
<evidence type="ECO:0000256" key="2">
    <source>
        <dbReference type="ARBA" id="ARBA00022475"/>
    </source>
</evidence>
<feature type="transmembrane region" description="Helical" evidence="8">
    <location>
        <begin position="308"/>
        <end position="326"/>
    </location>
</feature>
<feature type="transmembrane region" description="Helical" evidence="8">
    <location>
        <begin position="71"/>
        <end position="89"/>
    </location>
</feature>
<dbReference type="eggNOG" id="arCOG03188">
    <property type="taxonomic scope" value="Archaea"/>
</dbReference>
<evidence type="ECO:0000313" key="9">
    <source>
        <dbReference type="EMBL" id="ABX12018.1"/>
    </source>
</evidence>
<evidence type="ECO:0000256" key="4">
    <source>
        <dbReference type="ARBA" id="ARBA00022679"/>
    </source>
</evidence>
<dbReference type="RefSeq" id="WP_012214505.1">
    <property type="nucleotide sequence ID" value="NC_010085.1"/>
</dbReference>
<keyword evidence="6 8" id="KW-1133">Transmembrane helix</keyword>
<keyword evidence="2" id="KW-1003">Cell membrane</keyword>
<dbReference type="OrthoDB" id="3370at2157"/>
<evidence type="ECO:0000256" key="1">
    <source>
        <dbReference type="ARBA" id="ARBA00004651"/>
    </source>
</evidence>
<dbReference type="PANTHER" id="PTHR33908">
    <property type="entry name" value="MANNOSYLTRANSFERASE YKCB-RELATED"/>
    <property type="match status" value="1"/>
</dbReference>
<protein>
    <submittedName>
        <fullName evidence="9">Uncharacterized protein</fullName>
    </submittedName>
</protein>
<feature type="transmembrane region" description="Helical" evidence="8">
    <location>
        <begin position="278"/>
        <end position="299"/>
    </location>
</feature>
<evidence type="ECO:0000256" key="3">
    <source>
        <dbReference type="ARBA" id="ARBA00022676"/>
    </source>
</evidence>
<comment type="subcellular location">
    <subcellularLocation>
        <location evidence="1">Cell membrane</location>
        <topology evidence="1">Multi-pass membrane protein</topology>
    </subcellularLocation>
</comment>
<feature type="transmembrane region" description="Helical" evidence="8">
    <location>
        <begin position="101"/>
        <end position="118"/>
    </location>
</feature>
<dbReference type="InterPro" id="IPR050297">
    <property type="entry name" value="LipidA_mod_glycosyltrf_83"/>
</dbReference>
<dbReference type="EnsemblBacteria" id="ABX12018">
    <property type="protein sequence ID" value="ABX12018"/>
    <property type="gene ID" value="Nmar_0118"/>
</dbReference>
<dbReference type="KEGG" id="nmr:Nmar_0118"/>
<keyword evidence="5 8" id="KW-0812">Transmembrane</keyword>
<feature type="transmembrane region" description="Helical" evidence="8">
    <location>
        <begin position="20"/>
        <end position="38"/>
    </location>
</feature>
<feature type="transmembrane region" description="Helical" evidence="8">
    <location>
        <begin position="148"/>
        <end position="167"/>
    </location>
</feature>
<feature type="transmembrane region" description="Helical" evidence="8">
    <location>
        <begin position="361"/>
        <end position="379"/>
    </location>
</feature>
<dbReference type="InParanoid" id="A9A157"/>
<accession>A9A157</accession>
<keyword evidence="10" id="KW-1185">Reference proteome</keyword>